<evidence type="ECO:0008006" key="6">
    <source>
        <dbReference type="Google" id="ProtNLM"/>
    </source>
</evidence>
<name>A0A2J6PT87_9HELO</name>
<dbReference type="OrthoDB" id="5421290at2759"/>
<evidence type="ECO:0000256" key="1">
    <source>
        <dbReference type="SAM" id="MobiDB-lite"/>
    </source>
</evidence>
<dbReference type="STRING" id="1745343.A0A2J6PT87"/>
<feature type="chain" id="PRO_5014337157" description="Extracellular membrane protein CFEM domain-containing protein" evidence="3">
    <location>
        <begin position="25"/>
        <end position="260"/>
    </location>
</feature>
<feature type="signal peptide" evidence="3">
    <location>
        <begin position="1"/>
        <end position="24"/>
    </location>
</feature>
<feature type="compositionally biased region" description="Polar residues" evidence="1">
    <location>
        <begin position="151"/>
        <end position="181"/>
    </location>
</feature>
<keyword evidence="2" id="KW-0812">Transmembrane</keyword>
<dbReference type="EMBL" id="KZ613501">
    <property type="protein sequence ID" value="PMD17232.1"/>
    <property type="molecule type" value="Genomic_DNA"/>
</dbReference>
<dbReference type="AlphaFoldDB" id="A0A2J6PT87"/>
<gene>
    <name evidence="4" type="ORF">NA56DRAFT_752581</name>
</gene>
<keyword evidence="2" id="KW-1133">Transmembrane helix</keyword>
<evidence type="ECO:0000256" key="3">
    <source>
        <dbReference type="SAM" id="SignalP"/>
    </source>
</evidence>
<evidence type="ECO:0000313" key="5">
    <source>
        <dbReference type="Proteomes" id="UP000235672"/>
    </source>
</evidence>
<evidence type="ECO:0000256" key="2">
    <source>
        <dbReference type="SAM" id="Phobius"/>
    </source>
</evidence>
<keyword evidence="2" id="KW-0472">Membrane</keyword>
<protein>
    <recommendedName>
        <fullName evidence="6">Extracellular membrane protein CFEM domain-containing protein</fullName>
    </recommendedName>
</protein>
<organism evidence="4 5">
    <name type="scientific">Hyaloscypha hepaticicola</name>
    <dbReference type="NCBI Taxonomy" id="2082293"/>
    <lineage>
        <taxon>Eukaryota</taxon>
        <taxon>Fungi</taxon>
        <taxon>Dikarya</taxon>
        <taxon>Ascomycota</taxon>
        <taxon>Pezizomycotina</taxon>
        <taxon>Leotiomycetes</taxon>
        <taxon>Helotiales</taxon>
        <taxon>Hyaloscyphaceae</taxon>
        <taxon>Hyaloscypha</taxon>
    </lineage>
</organism>
<proteinExistence type="predicted"/>
<dbReference type="Proteomes" id="UP000235672">
    <property type="component" value="Unassembled WGS sequence"/>
</dbReference>
<feature type="compositionally biased region" description="Low complexity" evidence="1">
    <location>
        <begin position="182"/>
        <end position="201"/>
    </location>
</feature>
<evidence type="ECO:0000313" key="4">
    <source>
        <dbReference type="EMBL" id="PMD17232.1"/>
    </source>
</evidence>
<keyword evidence="5" id="KW-1185">Reference proteome</keyword>
<feature type="transmembrane region" description="Helical" evidence="2">
    <location>
        <begin position="215"/>
        <end position="239"/>
    </location>
</feature>
<reference evidence="4 5" key="1">
    <citation type="submission" date="2016-05" db="EMBL/GenBank/DDBJ databases">
        <title>A degradative enzymes factory behind the ericoid mycorrhizal symbiosis.</title>
        <authorList>
            <consortium name="DOE Joint Genome Institute"/>
            <person name="Martino E."/>
            <person name="Morin E."/>
            <person name="Grelet G."/>
            <person name="Kuo A."/>
            <person name="Kohler A."/>
            <person name="Daghino S."/>
            <person name="Barry K."/>
            <person name="Choi C."/>
            <person name="Cichocki N."/>
            <person name="Clum A."/>
            <person name="Copeland A."/>
            <person name="Hainaut M."/>
            <person name="Haridas S."/>
            <person name="Labutti K."/>
            <person name="Lindquist E."/>
            <person name="Lipzen A."/>
            <person name="Khouja H.-R."/>
            <person name="Murat C."/>
            <person name="Ohm R."/>
            <person name="Olson A."/>
            <person name="Spatafora J."/>
            <person name="Veneault-Fourrey C."/>
            <person name="Henrissat B."/>
            <person name="Grigoriev I."/>
            <person name="Martin F."/>
            <person name="Perotto S."/>
        </authorList>
    </citation>
    <scope>NUCLEOTIDE SEQUENCE [LARGE SCALE GENOMIC DNA]</scope>
    <source>
        <strain evidence="4 5">UAMH 7357</strain>
    </source>
</reference>
<keyword evidence="3" id="KW-0732">Signal</keyword>
<sequence>MYFLGHCQKILVSIPLFSASLTLAQGTTYETIYSLDSWSSQKPCAQQCFINTSLGCHIDEVAAAIGCEYNDCSANYGAPNDCYCRADLQSVAQSYLTSCVSAQCTVGDSSIDISSAGSIYNYYCSSNGFPAAAVVATTTLPATQATPTVASSSPPKTSSLVNNGDTGVSSPSTTGTFSNEFPSSSVDSGSATTVSASTPPSQGGGRGGLSTSDKIALGIGICFGIPSLVIGMAACVIAIRQLYAMKAGSEDKVRRTSMVT</sequence>
<feature type="region of interest" description="Disordered" evidence="1">
    <location>
        <begin position="145"/>
        <end position="209"/>
    </location>
</feature>
<accession>A0A2J6PT87</accession>